<keyword evidence="3" id="KW-1185">Reference proteome</keyword>
<dbReference type="Proteomes" id="UP000600865">
    <property type="component" value="Unassembled WGS sequence"/>
</dbReference>
<comment type="caution">
    <text evidence="2">The sequence shown here is derived from an EMBL/GenBank/DDBJ whole genome shotgun (WGS) entry which is preliminary data.</text>
</comment>
<dbReference type="SUPFAM" id="SSF54427">
    <property type="entry name" value="NTF2-like"/>
    <property type="match status" value="1"/>
</dbReference>
<dbReference type="EMBL" id="BMYV01000001">
    <property type="protein sequence ID" value="GGX63387.1"/>
    <property type="molecule type" value="Genomic_DNA"/>
</dbReference>
<sequence length="159" mass="18438">MRHFLAIVFAATYLVACAPDTSISKNTQLERSNASQELETLSRKKWGWMADRNIEALESLFHDQSKFVHMSGTWGKAREMEIIENNFIWYKRATVHDVATEIFDNHAIVWNRITLDAVVRDLQVSNEFTTTEAYLRVGEEWKLTALTFSKVRDEHTLAD</sequence>
<dbReference type="AlphaFoldDB" id="A0A918KHD7"/>
<dbReference type="Pfam" id="PF14534">
    <property type="entry name" value="DUF4440"/>
    <property type="match status" value="1"/>
</dbReference>
<feature type="domain" description="DUF4440" evidence="1">
    <location>
        <begin position="41"/>
        <end position="143"/>
    </location>
</feature>
<evidence type="ECO:0000313" key="2">
    <source>
        <dbReference type="EMBL" id="GGX63387.1"/>
    </source>
</evidence>
<dbReference type="InterPro" id="IPR032710">
    <property type="entry name" value="NTF2-like_dom_sf"/>
</dbReference>
<reference evidence="2 3" key="1">
    <citation type="journal article" date="2014" name="Int. J. Syst. Evol. Microbiol.">
        <title>Complete genome sequence of Corynebacterium casei LMG S-19264T (=DSM 44701T), isolated from a smear-ripened cheese.</title>
        <authorList>
            <consortium name="US DOE Joint Genome Institute (JGI-PGF)"/>
            <person name="Walter F."/>
            <person name="Albersmeier A."/>
            <person name="Kalinowski J."/>
            <person name="Ruckert C."/>
        </authorList>
    </citation>
    <scope>NUCLEOTIDE SEQUENCE [LARGE SCALE GENOMIC DNA]</scope>
    <source>
        <strain evidence="2 3">KCTC 23968</strain>
    </source>
</reference>
<protein>
    <recommendedName>
        <fullName evidence="1">DUF4440 domain-containing protein</fullName>
    </recommendedName>
</protein>
<name>A0A918KHD7_9PROT</name>
<evidence type="ECO:0000313" key="3">
    <source>
        <dbReference type="Proteomes" id="UP000600865"/>
    </source>
</evidence>
<proteinExistence type="predicted"/>
<evidence type="ECO:0000259" key="1">
    <source>
        <dbReference type="Pfam" id="PF14534"/>
    </source>
</evidence>
<dbReference type="InterPro" id="IPR027843">
    <property type="entry name" value="DUF4440"/>
</dbReference>
<accession>A0A918KHD7</accession>
<gene>
    <name evidence="2" type="ORF">GCM10011309_11710</name>
</gene>
<dbReference type="Gene3D" id="3.10.450.50">
    <property type="match status" value="1"/>
</dbReference>
<organism evidence="2 3">
    <name type="scientific">Litorimonas cladophorae</name>
    <dbReference type="NCBI Taxonomy" id="1220491"/>
    <lineage>
        <taxon>Bacteria</taxon>
        <taxon>Pseudomonadati</taxon>
        <taxon>Pseudomonadota</taxon>
        <taxon>Alphaproteobacteria</taxon>
        <taxon>Maricaulales</taxon>
        <taxon>Robiginitomaculaceae</taxon>
    </lineage>
</organism>
<dbReference type="RefSeq" id="WP_189582632.1">
    <property type="nucleotide sequence ID" value="NZ_BMYV01000001.1"/>
</dbReference>